<evidence type="ECO:0000313" key="6">
    <source>
        <dbReference type="EMBL" id="KZM34735.1"/>
    </source>
</evidence>
<sequence length="993" mass="105730">MTALLTSCALVLPASTAGAAAPPPQAAAPDGWPGLSTQQLVENDFVLYFANAGTTVTDSVAAGDHLGLYQTRTDQKLGPDAATGRSWGYVVSSTSNPVANDSTGNTRGASLRYDAEPTGAHLPSREVAYDFDLPDGTYELTFGFQIPSGWGGRTVVARAEGTALETFDTGTSALEKTYTVSVTDGTLNTSVASPADRNGAWADPAVNYLQVRALPSWTVETLGAKVTTSTLSPEEARGFASETVLALDAALDAAQALVVAGSEDPAAIRAAFEAIEAAYDALRPVETYDSFRPGEPWKDDQGRVIQAHGGQVLPATDDAGERIYYWYGEDRSNGYGSSPGVHVYSSYDLYNWTDRGLALRAMSSADQFESDPYFAELYADYSAAERAAVYRDLGTVQTDPAVNAAILERPKVVYNESTGQWVLWVHADGPSETSNAQYAKANAGVAVSDSPTGPFRYIDSYRLHVAPEGEPNHMPSSPGMARDMNLFVDDDGTAYIIYSSEENYSLFISRLDETYTQLATPPSEAVKGVDFTRPYIGAHREAPALFKQGDTYYLITSGATGWDPNPAQYATATDILGEWTDHGNPVSGSGASTTFGSQSTSVIPVDPEKGKFIYMGDRWTPSDLKNAPYVWLPITLGENGTLSLTNPGPWTLDDLVPSGSWSVRADLPGHVWLDDTSTLPSTVEVTQAGTTTQVAVAWDAASISRPGQVSLRGTLADGRTFTRDVLAVPHDLRYVVNAGGETTSDWSAIRSAAEAEHGVPLLGSVPEQQLAADPSTGVRWGLSSSPADSALRSGGDIYQSLRYGKNHQDLVYVFEGLEPGTATVHAGFYDPWPQANRAARVSLNGTVVEENRLFTADPAAGRYTVEVGADGRAELRITPTRSPDIQLSWVMVSQEPVDTEADLGVESTVRAQCTGRTATLSVRAVNTSDTPLDITLTTPLGTKTFQAVAPGKSASQTFSARAQTLTAGTTTVTATRTDGTTHTQQIDHTTTTC</sequence>
<dbReference type="Proteomes" id="UP000076447">
    <property type="component" value="Unassembled WGS sequence"/>
</dbReference>
<protein>
    <submittedName>
        <fullName evidence="6">Glycosyl hydrolases family 43</fullName>
    </submittedName>
</protein>
<dbReference type="InterPro" id="IPR011081">
    <property type="entry name" value="Big_4"/>
</dbReference>
<dbReference type="InterPro" id="IPR023296">
    <property type="entry name" value="Glyco_hydro_beta-prop_sf"/>
</dbReference>
<dbReference type="PANTHER" id="PTHR22925">
    <property type="entry name" value="GLYCOSYL HYDROLASE 43 FAMILY MEMBER"/>
    <property type="match status" value="1"/>
</dbReference>
<evidence type="ECO:0000256" key="3">
    <source>
        <dbReference type="ARBA" id="ARBA00023295"/>
    </source>
</evidence>
<dbReference type="Gene3D" id="2.115.10.20">
    <property type="entry name" value="Glycosyl hydrolase domain, family 43"/>
    <property type="match status" value="1"/>
</dbReference>
<keyword evidence="4" id="KW-0732">Signal</keyword>
<keyword evidence="3" id="KW-0326">Glycosidase</keyword>
<dbReference type="SUPFAM" id="SSF49785">
    <property type="entry name" value="Galactose-binding domain-like"/>
    <property type="match status" value="1"/>
</dbReference>
<organism evidence="6 7">
    <name type="scientific">Oerskovia enterophila</name>
    <dbReference type="NCBI Taxonomy" id="43678"/>
    <lineage>
        <taxon>Bacteria</taxon>
        <taxon>Bacillati</taxon>
        <taxon>Actinomycetota</taxon>
        <taxon>Actinomycetes</taxon>
        <taxon>Micrococcales</taxon>
        <taxon>Cellulomonadaceae</taxon>
        <taxon>Oerskovia</taxon>
    </lineage>
</organism>
<comment type="similarity">
    <text evidence="1">Belongs to the glycosyl hydrolase 43 family.</text>
</comment>
<dbReference type="Gene3D" id="2.60.120.430">
    <property type="entry name" value="Galactose-binding lectin"/>
    <property type="match status" value="2"/>
</dbReference>
<dbReference type="GO" id="GO:0005975">
    <property type="term" value="P:carbohydrate metabolic process"/>
    <property type="evidence" value="ECO:0007669"/>
    <property type="project" value="InterPro"/>
</dbReference>
<reference evidence="6 7" key="1">
    <citation type="submission" date="2016-01" db="EMBL/GenBank/DDBJ databases">
        <title>Genome sequence of Oerskovia enterophila VJag, an agar and cellulose degrading bacterium.</title>
        <authorList>
            <person name="Poehlein A."/>
            <person name="Jag V."/>
            <person name="Bengelsdorf F."/>
            <person name="Duerre P."/>
            <person name="Daniel R."/>
        </authorList>
    </citation>
    <scope>NUCLEOTIDE SEQUENCE [LARGE SCALE GENOMIC DNA]</scope>
    <source>
        <strain evidence="6 7">VJag</strain>
    </source>
</reference>
<dbReference type="CDD" id="cd18825">
    <property type="entry name" value="GH43_CtGH43-like"/>
    <property type="match status" value="1"/>
</dbReference>
<dbReference type="GO" id="GO:0004553">
    <property type="term" value="F:hydrolase activity, hydrolyzing O-glycosyl compounds"/>
    <property type="evidence" value="ECO:0007669"/>
    <property type="project" value="InterPro"/>
</dbReference>
<dbReference type="EMBL" id="LRIE01000077">
    <property type="protein sequence ID" value="KZM34735.1"/>
    <property type="molecule type" value="Genomic_DNA"/>
</dbReference>
<proteinExistence type="inferred from homology"/>
<accession>A0A163R0U3</accession>
<gene>
    <name evidence="6" type="ORF">OJAG_25410</name>
</gene>
<evidence type="ECO:0000256" key="2">
    <source>
        <dbReference type="ARBA" id="ARBA00022801"/>
    </source>
</evidence>
<dbReference type="Pfam" id="PF07532">
    <property type="entry name" value="Big_4"/>
    <property type="match status" value="1"/>
</dbReference>
<dbReference type="InterPro" id="IPR008979">
    <property type="entry name" value="Galactose-bd-like_sf"/>
</dbReference>
<dbReference type="OrthoDB" id="9758923at2"/>
<keyword evidence="2 6" id="KW-0378">Hydrolase</keyword>
<name>A0A163R0U3_9CELL</name>
<feature type="domain" description="Bacterial Ig-like" evidence="5">
    <location>
        <begin position="671"/>
        <end position="716"/>
    </location>
</feature>
<evidence type="ECO:0000256" key="1">
    <source>
        <dbReference type="ARBA" id="ARBA00009865"/>
    </source>
</evidence>
<dbReference type="PATRIC" id="fig|43678.3.peg.2656"/>
<dbReference type="SUPFAM" id="SSF75005">
    <property type="entry name" value="Arabinanase/levansucrase/invertase"/>
    <property type="match status" value="1"/>
</dbReference>
<dbReference type="STRING" id="43678.OJAG_25410"/>
<evidence type="ECO:0000313" key="7">
    <source>
        <dbReference type="Proteomes" id="UP000076447"/>
    </source>
</evidence>
<feature type="chain" id="PRO_5007845302" evidence="4">
    <location>
        <begin position="20"/>
        <end position="993"/>
    </location>
</feature>
<comment type="caution">
    <text evidence="6">The sequence shown here is derived from an EMBL/GenBank/DDBJ whole genome shotgun (WGS) entry which is preliminary data.</text>
</comment>
<evidence type="ECO:0000256" key="4">
    <source>
        <dbReference type="SAM" id="SignalP"/>
    </source>
</evidence>
<dbReference type="RefSeq" id="WP_068708940.1">
    <property type="nucleotide sequence ID" value="NZ_JBIVFZ010000008.1"/>
</dbReference>
<feature type="signal peptide" evidence="4">
    <location>
        <begin position="1"/>
        <end position="19"/>
    </location>
</feature>
<dbReference type="InterPro" id="IPR006710">
    <property type="entry name" value="Glyco_hydro_43"/>
</dbReference>
<dbReference type="AlphaFoldDB" id="A0A163R0U3"/>
<evidence type="ECO:0000259" key="5">
    <source>
        <dbReference type="Pfam" id="PF07532"/>
    </source>
</evidence>
<dbReference type="PANTHER" id="PTHR22925:SF3">
    <property type="entry name" value="GLYCOSYL HYDROLASE FAMILY PROTEIN 43"/>
    <property type="match status" value="1"/>
</dbReference>
<dbReference type="Pfam" id="PF04616">
    <property type="entry name" value="Glyco_hydro_43"/>
    <property type="match status" value="1"/>
</dbReference>